<evidence type="ECO:0000256" key="7">
    <source>
        <dbReference type="ARBA" id="ARBA00022729"/>
    </source>
</evidence>
<evidence type="ECO:0000256" key="6">
    <source>
        <dbReference type="ARBA" id="ARBA00022692"/>
    </source>
</evidence>
<evidence type="ECO:0000313" key="20">
    <source>
        <dbReference type="Proteomes" id="UP000553706"/>
    </source>
</evidence>
<keyword evidence="3" id="KW-0813">Transport</keyword>
<sequence>MHKIPRCWKVRTIQFLIVPAFNLLLSACASPPSPMQSITASAANTGSAVLSSDLQTLPPSKLPPSQSLDTGAPYRLGPDDIIGVTVYMHPELSEPQQGATSGLGGVMITSDGTVNLPLIGTINLNGITIDNAQQKLNAAYATYVNNPNVTVQLVAAQSLRYYLLGAFRSPGVKYPGRVMTLLDTLSLGDSVDLTNADLYQAYVVQNKQKLPIDFHALLAEGDLSQNITLAPGDTIVIPTASAEDAYVFGAVGKPGAVPFQSGALSLPQALSVAGMDLQNYTTAELSQVRVIRTHGATADFMVVDAARILRGQAVPFALQPGDIVFVPADGIGSWNQVLSQLLPSLQAISGALNPFVAIAYLSRHN</sequence>
<dbReference type="GO" id="GO:0009279">
    <property type="term" value="C:cell outer membrane"/>
    <property type="evidence" value="ECO:0007669"/>
    <property type="project" value="UniProtKB-SubCell"/>
</dbReference>
<dbReference type="RefSeq" id="WP_221246831.1">
    <property type="nucleotide sequence ID" value="NZ_JACHFJ010000011.1"/>
</dbReference>
<organism evidence="19 20">
    <name type="scientific">Acidocella aromatica</name>
    <dbReference type="NCBI Taxonomy" id="1303579"/>
    <lineage>
        <taxon>Bacteria</taxon>
        <taxon>Pseudomonadati</taxon>
        <taxon>Pseudomonadota</taxon>
        <taxon>Alphaproteobacteria</taxon>
        <taxon>Acetobacterales</taxon>
        <taxon>Acidocellaceae</taxon>
        <taxon>Acidocella</taxon>
    </lineage>
</organism>
<evidence type="ECO:0000256" key="15">
    <source>
        <dbReference type="SAM" id="MobiDB-lite"/>
    </source>
</evidence>
<feature type="domain" description="Polysaccharide export protein N-terminal" evidence="17">
    <location>
        <begin position="71"/>
        <end position="153"/>
    </location>
</feature>
<keyword evidence="6" id="KW-0812">Transmembrane</keyword>
<name>A0A840VE85_9PROT</name>
<evidence type="ECO:0000256" key="2">
    <source>
        <dbReference type="ARBA" id="ARBA00009450"/>
    </source>
</evidence>
<evidence type="ECO:0000313" key="19">
    <source>
        <dbReference type="EMBL" id="MBB5374044.1"/>
    </source>
</evidence>
<feature type="chain" id="PRO_5032461357" evidence="16">
    <location>
        <begin position="30"/>
        <end position="365"/>
    </location>
</feature>
<feature type="signal peptide" evidence="16">
    <location>
        <begin position="1"/>
        <end position="29"/>
    </location>
</feature>
<dbReference type="PANTHER" id="PTHR33619:SF3">
    <property type="entry name" value="POLYSACCHARIDE EXPORT PROTEIN GFCE-RELATED"/>
    <property type="match status" value="1"/>
</dbReference>
<keyword evidence="10" id="KW-0626">Porin</keyword>
<feature type="compositionally biased region" description="Low complexity" evidence="15">
    <location>
        <begin position="54"/>
        <end position="68"/>
    </location>
</feature>
<dbReference type="InterPro" id="IPR003715">
    <property type="entry name" value="Poly_export_N"/>
</dbReference>
<feature type="region of interest" description="Disordered" evidence="15">
    <location>
        <begin position="53"/>
        <end position="72"/>
    </location>
</feature>
<accession>A0A840VE85</accession>
<evidence type="ECO:0000256" key="12">
    <source>
        <dbReference type="ARBA" id="ARBA00023139"/>
    </source>
</evidence>
<feature type="domain" description="SLBB" evidence="18">
    <location>
        <begin position="245"/>
        <end position="326"/>
    </location>
</feature>
<comment type="similarity">
    <text evidence="2">Belongs to the BexD/CtrA/VexA family.</text>
</comment>
<keyword evidence="20" id="KW-1185">Reference proteome</keyword>
<evidence type="ECO:0000259" key="17">
    <source>
        <dbReference type="Pfam" id="PF02563"/>
    </source>
</evidence>
<dbReference type="InterPro" id="IPR054765">
    <property type="entry name" value="SLBB_dom"/>
</dbReference>
<proteinExistence type="inferred from homology"/>
<keyword evidence="7 16" id="KW-0732">Signal</keyword>
<evidence type="ECO:0000256" key="3">
    <source>
        <dbReference type="ARBA" id="ARBA00022448"/>
    </source>
</evidence>
<evidence type="ECO:0000256" key="13">
    <source>
        <dbReference type="ARBA" id="ARBA00023237"/>
    </source>
</evidence>
<reference evidence="19 20" key="1">
    <citation type="submission" date="2020-08" db="EMBL/GenBank/DDBJ databases">
        <title>Genomic Encyclopedia of Type Strains, Phase IV (KMG-IV): sequencing the most valuable type-strain genomes for metagenomic binning, comparative biology and taxonomic classification.</title>
        <authorList>
            <person name="Goeker M."/>
        </authorList>
    </citation>
    <scope>NUCLEOTIDE SEQUENCE [LARGE SCALE GENOMIC DNA]</scope>
    <source>
        <strain evidence="19 20">DSM 27026</strain>
    </source>
</reference>
<dbReference type="PROSITE" id="PS51257">
    <property type="entry name" value="PROKAR_LIPOPROTEIN"/>
    <property type="match status" value="1"/>
</dbReference>
<evidence type="ECO:0000256" key="14">
    <source>
        <dbReference type="ARBA" id="ARBA00023288"/>
    </source>
</evidence>
<keyword evidence="12" id="KW-0564">Palmitate</keyword>
<evidence type="ECO:0000256" key="1">
    <source>
        <dbReference type="ARBA" id="ARBA00004571"/>
    </source>
</evidence>
<dbReference type="GO" id="GO:0006811">
    <property type="term" value="P:monoatomic ion transport"/>
    <property type="evidence" value="ECO:0007669"/>
    <property type="project" value="UniProtKB-KW"/>
</dbReference>
<keyword evidence="14" id="KW-0449">Lipoprotein</keyword>
<dbReference type="GO" id="GO:0015159">
    <property type="term" value="F:polysaccharide transmembrane transporter activity"/>
    <property type="evidence" value="ECO:0007669"/>
    <property type="project" value="InterPro"/>
</dbReference>
<dbReference type="PANTHER" id="PTHR33619">
    <property type="entry name" value="POLYSACCHARIDE EXPORT PROTEIN GFCE-RELATED"/>
    <property type="match status" value="1"/>
</dbReference>
<keyword evidence="13" id="KW-0998">Cell outer membrane</keyword>
<evidence type="ECO:0000256" key="4">
    <source>
        <dbReference type="ARBA" id="ARBA00022452"/>
    </source>
</evidence>
<dbReference type="GO" id="GO:0046930">
    <property type="term" value="C:pore complex"/>
    <property type="evidence" value="ECO:0007669"/>
    <property type="project" value="UniProtKB-KW"/>
</dbReference>
<dbReference type="Gene3D" id="3.10.560.10">
    <property type="entry name" value="Outer membrane lipoprotein wza domain like"/>
    <property type="match status" value="2"/>
</dbReference>
<evidence type="ECO:0000256" key="8">
    <source>
        <dbReference type="ARBA" id="ARBA00023047"/>
    </source>
</evidence>
<dbReference type="Pfam" id="PF02563">
    <property type="entry name" value="Poly_export"/>
    <property type="match status" value="1"/>
</dbReference>
<dbReference type="Gene3D" id="3.30.1950.10">
    <property type="entry name" value="wza like domain"/>
    <property type="match status" value="1"/>
</dbReference>
<protein>
    <submittedName>
        <fullName evidence="19">Polysaccharide export outer membrane protein</fullName>
    </submittedName>
</protein>
<keyword evidence="9" id="KW-0406">Ion transport</keyword>
<evidence type="ECO:0000256" key="10">
    <source>
        <dbReference type="ARBA" id="ARBA00023114"/>
    </source>
</evidence>
<comment type="subcellular location">
    <subcellularLocation>
        <location evidence="1">Cell outer membrane</location>
        <topology evidence="1">Multi-pass membrane protein</topology>
    </subcellularLocation>
</comment>
<evidence type="ECO:0000256" key="11">
    <source>
        <dbReference type="ARBA" id="ARBA00023136"/>
    </source>
</evidence>
<keyword evidence="11" id="KW-0472">Membrane</keyword>
<dbReference type="Pfam" id="PF22461">
    <property type="entry name" value="SLBB_2"/>
    <property type="match status" value="1"/>
</dbReference>
<evidence type="ECO:0000256" key="16">
    <source>
        <dbReference type="SAM" id="SignalP"/>
    </source>
</evidence>
<dbReference type="EMBL" id="JACHFJ010000011">
    <property type="protein sequence ID" value="MBB5374044.1"/>
    <property type="molecule type" value="Genomic_DNA"/>
</dbReference>
<keyword evidence="5" id="KW-0762">Sugar transport</keyword>
<dbReference type="AlphaFoldDB" id="A0A840VE85"/>
<keyword evidence="8" id="KW-0625">Polysaccharide transport</keyword>
<comment type="caution">
    <text evidence="19">The sequence shown here is derived from an EMBL/GenBank/DDBJ whole genome shotgun (WGS) entry which is preliminary data.</text>
</comment>
<dbReference type="GO" id="GO:0015288">
    <property type="term" value="F:porin activity"/>
    <property type="evidence" value="ECO:0007669"/>
    <property type="project" value="UniProtKB-KW"/>
</dbReference>
<dbReference type="Proteomes" id="UP000553706">
    <property type="component" value="Unassembled WGS sequence"/>
</dbReference>
<keyword evidence="4" id="KW-1134">Transmembrane beta strand</keyword>
<evidence type="ECO:0000256" key="5">
    <source>
        <dbReference type="ARBA" id="ARBA00022597"/>
    </source>
</evidence>
<evidence type="ECO:0000256" key="9">
    <source>
        <dbReference type="ARBA" id="ARBA00023065"/>
    </source>
</evidence>
<gene>
    <name evidence="19" type="ORF">HNP71_002311</name>
</gene>
<dbReference type="InterPro" id="IPR049712">
    <property type="entry name" value="Poly_export"/>
</dbReference>
<evidence type="ECO:0000259" key="18">
    <source>
        <dbReference type="Pfam" id="PF22461"/>
    </source>
</evidence>